<name>A0A410QGN6_9FIRM</name>
<sequence>MLSKIKKNLWIILRTGVFILLILSLFDIRIHRVNKKDDTVFLVDRSLSTAESKESIEKYINEQIQKKDKKSLTEVISFGENAMTDMPLTDKKEKFAFNTNVNPDFTNIENGIRFALDSFPQDVNKNLVLFTDGIENLGSYQQVEEKLKEENVNLFIYPLKRADKNDCQLKSMKVPAKIYNNEEFQLSVEIYSNYGTTADFHLYGDEKEILNKRIEIKKGLNSLKYDISPEDSGWKSLKGEIKADGDTNSYNNVFTIGLNPAGSPKILILGTKEDTKNVTNLLNSIGIQISHYTPKEVNGSVDYLVQFDEIILTNVSHDDISEELEKNLEYCVKKEGTGLLVIGGENTFSMGNYKDTLLESMLPVKSQIKGNEKKPNSGIVLAIDTSGSMEDETGGVKKIEIAKEAAISSLDILDDNDWAGVIGFSDRTEWVVPYGKIKDKKNIEESIGKLKAQGGTLIMPSLKESIKSLSSGNTKINHIILLSDGEGEKEGYEDILKEMEEKEITLSTIAVGKDSDEKFLKYLSEETKGRSYYVEDPADIPKIFAKETYMATRKYINERAFYPQLVNSSGIINKNFLPKIKGYISTSLKDRANLILKTDLDEPLLAEWQYGSGNVLVWTSDLSGKWSKDWIEWEGFEKNWSNIIDYLLSQRNSGEDHIEIIQKGGNADIYVDTEKNGEKVDISVTEPDGKNYELAMKQYEKGKFNQNIILNKKGSYIVNLKVSNEDGSNSLYTRVLYLDYSPEYFLEEEKDKNLELMSKYTVINGETEIFSLPIKDKSYSDINMNYIFLPLAGILFVSDLWVRKKFGGN</sequence>
<dbReference type="SUPFAM" id="SSF53300">
    <property type="entry name" value="vWA-like"/>
    <property type="match status" value="2"/>
</dbReference>
<dbReference type="KEGG" id="spoa:EQM13_16680"/>
<feature type="transmembrane region" description="Helical" evidence="1">
    <location>
        <begin position="9"/>
        <end position="26"/>
    </location>
</feature>
<dbReference type="RefSeq" id="WP_128753294.1">
    <property type="nucleotide sequence ID" value="NZ_CP035282.1"/>
</dbReference>
<reference evidence="4" key="1">
    <citation type="submission" date="2019-01" db="EMBL/GenBank/DDBJ databases">
        <title>Draft genomes of a novel of Sporanaerobacter strains.</title>
        <authorList>
            <person name="Ma S."/>
        </authorList>
    </citation>
    <scope>NUCLEOTIDE SEQUENCE [LARGE SCALE GENOMIC DNA]</scope>
    <source>
        <strain evidence="4">NJN-17</strain>
    </source>
</reference>
<dbReference type="InterPro" id="IPR017868">
    <property type="entry name" value="Filamin/ABP280_repeat-like"/>
</dbReference>
<feature type="domain" description="VWFA" evidence="2">
    <location>
        <begin position="378"/>
        <end position="548"/>
    </location>
</feature>
<dbReference type="EMBL" id="CP035282">
    <property type="protein sequence ID" value="QAT63085.1"/>
    <property type="molecule type" value="Genomic_DNA"/>
</dbReference>
<dbReference type="OrthoDB" id="9781333at2"/>
<dbReference type="PROSITE" id="PS50234">
    <property type="entry name" value="VWFA"/>
    <property type="match status" value="1"/>
</dbReference>
<organism evidence="3 4">
    <name type="scientific">Acidilutibacter cellobiosedens</name>
    <dbReference type="NCBI Taxonomy" id="2507161"/>
    <lineage>
        <taxon>Bacteria</taxon>
        <taxon>Bacillati</taxon>
        <taxon>Bacillota</taxon>
        <taxon>Tissierellia</taxon>
        <taxon>Tissierellales</taxon>
        <taxon>Acidilutibacteraceae</taxon>
        <taxon>Acidilutibacter</taxon>
    </lineage>
</organism>
<dbReference type="InterPro" id="IPR029062">
    <property type="entry name" value="Class_I_gatase-like"/>
</dbReference>
<dbReference type="SUPFAM" id="SSF52317">
    <property type="entry name" value="Class I glutamine amidotransferase-like"/>
    <property type="match status" value="1"/>
</dbReference>
<keyword evidence="1" id="KW-0472">Membrane</keyword>
<dbReference type="SMART" id="SM00327">
    <property type="entry name" value="VWA"/>
    <property type="match status" value="2"/>
</dbReference>
<dbReference type="InterPro" id="IPR002035">
    <property type="entry name" value="VWF_A"/>
</dbReference>
<dbReference type="PANTHER" id="PTHR37947">
    <property type="entry name" value="BLL2462 PROTEIN"/>
    <property type="match status" value="1"/>
</dbReference>
<evidence type="ECO:0000256" key="1">
    <source>
        <dbReference type="SAM" id="Phobius"/>
    </source>
</evidence>
<dbReference type="PROSITE" id="PS50194">
    <property type="entry name" value="FILAMIN_REPEAT"/>
    <property type="match status" value="1"/>
</dbReference>
<dbReference type="PANTHER" id="PTHR37947:SF2">
    <property type="entry name" value="VON WILLEBRAND FACTOR TYPE A"/>
    <property type="match status" value="1"/>
</dbReference>
<evidence type="ECO:0000259" key="2">
    <source>
        <dbReference type="PROSITE" id="PS50234"/>
    </source>
</evidence>
<keyword evidence="4" id="KW-1185">Reference proteome</keyword>
<proteinExistence type="predicted"/>
<keyword evidence="1" id="KW-1133">Transmembrane helix</keyword>
<dbReference type="Pfam" id="PF00092">
    <property type="entry name" value="VWA"/>
    <property type="match status" value="2"/>
</dbReference>
<evidence type="ECO:0000313" key="3">
    <source>
        <dbReference type="EMBL" id="QAT63085.1"/>
    </source>
</evidence>
<keyword evidence="1" id="KW-0812">Transmembrane</keyword>
<dbReference type="Pfam" id="PF07090">
    <property type="entry name" value="GATase1_like"/>
    <property type="match status" value="1"/>
</dbReference>
<accession>A0A410QGN6</accession>
<dbReference type="Gene3D" id="3.40.50.410">
    <property type="entry name" value="von Willebrand factor, type A domain"/>
    <property type="match status" value="2"/>
</dbReference>
<dbReference type="CDD" id="cd00198">
    <property type="entry name" value="vWFA"/>
    <property type="match status" value="2"/>
</dbReference>
<dbReference type="Gene3D" id="3.40.50.880">
    <property type="match status" value="1"/>
</dbReference>
<dbReference type="InterPro" id="IPR036465">
    <property type="entry name" value="vWFA_dom_sf"/>
</dbReference>
<protein>
    <submittedName>
        <fullName evidence="3">VWA domain-containing protein</fullName>
    </submittedName>
</protein>
<dbReference type="Proteomes" id="UP000287969">
    <property type="component" value="Chromosome"/>
</dbReference>
<dbReference type="InterPro" id="IPR010768">
    <property type="entry name" value="GATase1-like"/>
</dbReference>
<gene>
    <name evidence="3" type="ORF">EQM13_16680</name>
</gene>
<evidence type="ECO:0000313" key="4">
    <source>
        <dbReference type="Proteomes" id="UP000287969"/>
    </source>
</evidence>
<dbReference type="AlphaFoldDB" id="A0A410QGN6"/>